<proteinExistence type="predicted"/>
<dbReference type="AlphaFoldDB" id="A0A316D913"/>
<keyword evidence="2" id="KW-1185">Reference proteome</keyword>
<dbReference type="RefSeq" id="WP_109689710.1">
    <property type="nucleotide sequence ID" value="NZ_QGGL01000010.1"/>
</dbReference>
<dbReference type="OrthoDB" id="2382223at2"/>
<dbReference type="EMBL" id="QGGL01000010">
    <property type="protein sequence ID" value="PWK11575.1"/>
    <property type="molecule type" value="Genomic_DNA"/>
</dbReference>
<sequence length="69" mass="7824">MDWMSDLEARLQARELFQISIDGQIYTVDARGAEITFTNAYGRTDTFSTPDHLQTALQSRFESPVIALI</sequence>
<accession>A0A316D913</accession>
<comment type="caution">
    <text evidence="1">The sequence shown here is derived from an EMBL/GenBank/DDBJ whole genome shotgun (WGS) entry which is preliminary data.</text>
</comment>
<name>A0A316D913_9BACL</name>
<dbReference type="Proteomes" id="UP000245634">
    <property type="component" value="Unassembled WGS sequence"/>
</dbReference>
<protein>
    <submittedName>
        <fullName evidence="1">Uncharacterized protein</fullName>
    </submittedName>
</protein>
<organism evidence="1 2">
    <name type="scientific">Tumebacillus permanentifrigoris</name>
    <dbReference type="NCBI Taxonomy" id="378543"/>
    <lineage>
        <taxon>Bacteria</taxon>
        <taxon>Bacillati</taxon>
        <taxon>Bacillota</taxon>
        <taxon>Bacilli</taxon>
        <taxon>Bacillales</taxon>
        <taxon>Alicyclobacillaceae</taxon>
        <taxon>Tumebacillus</taxon>
    </lineage>
</organism>
<evidence type="ECO:0000313" key="2">
    <source>
        <dbReference type="Proteomes" id="UP000245634"/>
    </source>
</evidence>
<gene>
    <name evidence="1" type="ORF">C7459_110104</name>
</gene>
<reference evidence="1 2" key="1">
    <citation type="submission" date="2018-05" db="EMBL/GenBank/DDBJ databases">
        <title>Genomic Encyclopedia of Type Strains, Phase IV (KMG-IV): sequencing the most valuable type-strain genomes for metagenomic binning, comparative biology and taxonomic classification.</title>
        <authorList>
            <person name="Goeker M."/>
        </authorList>
    </citation>
    <scope>NUCLEOTIDE SEQUENCE [LARGE SCALE GENOMIC DNA]</scope>
    <source>
        <strain evidence="1 2">DSM 18773</strain>
    </source>
</reference>
<evidence type="ECO:0000313" key="1">
    <source>
        <dbReference type="EMBL" id="PWK11575.1"/>
    </source>
</evidence>